<dbReference type="AlphaFoldDB" id="A0AAV5NPJ2"/>
<evidence type="ECO:0000259" key="10">
    <source>
        <dbReference type="PROSITE" id="PS51186"/>
    </source>
</evidence>
<dbReference type="PIRSF" id="PIRSF000452">
    <property type="entry name" value="6-N-acetyltransf"/>
    <property type="match status" value="1"/>
</dbReference>
<dbReference type="InterPro" id="IPR024170">
    <property type="entry name" value="Aminoglycoside_N6-AcTrfrase"/>
</dbReference>
<evidence type="ECO:0000256" key="5">
    <source>
        <dbReference type="ARBA" id="ARBA00023251"/>
    </source>
</evidence>
<dbReference type="Pfam" id="PF00583">
    <property type="entry name" value="Acetyltransf_1"/>
    <property type="match status" value="1"/>
</dbReference>
<keyword evidence="6 9" id="KW-0012">Acyltransferase</keyword>
<evidence type="ECO:0000256" key="1">
    <source>
        <dbReference type="ARBA" id="ARBA00011738"/>
    </source>
</evidence>
<evidence type="ECO:0000313" key="11">
    <source>
        <dbReference type="EMBL" id="GLQ72547.1"/>
    </source>
</evidence>
<name>A0AAV5NPJ2_9VIBR</name>
<accession>A0AAV5NPJ2</accession>
<evidence type="ECO:0000256" key="8">
    <source>
        <dbReference type="ARBA" id="ARBA00048923"/>
    </source>
</evidence>
<keyword evidence="4 9" id="KW-0808">Transferase</keyword>
<evidence type="ECO:0000256" key="6">
    <source>
        <dbReference type="ARBA" id="ARBA00023315"/>
    </source>
</evidence>
<dbReference type="EC" id="2.3.1.82" evidence="2 9"/>
<dbReference type="PANTHER" id="PTHR43072">
    <property type="entry name" value="N-ACETYLTRANSFERASE"/>
    <property type="match status" value="1"/>
</dbReference>
<dbReference type="Gene3D" id="3.40.630.30">
    <property type="match status" value="1"/>
</dbReference>
<dbReference type="GO" id="GO:0047663">
    <property type="term" value="F:aminoglycoside 6'-N-acetyltransferase activity"/>
    <property type="evidence" value="ECO:0007669"/>
    <property type="project" value="UniProtKB-EC"/>
</dbReference>
<sequence>MIVRRAERKDKEEWAILRNELWPDELSMHKLDIESFFDLTSVHIVEVFVLDNEEDKIVGFIELNIRSHAEGVDARGVPYIEGWFIERDYRGQGFGKKLLRQAEGWARRQGFDWLASDSDINNLASIACHNAVGFKEMARNVCFAKSLRTHQPLDSDESKTNSSD</sequence>
<comment type="function">
    <text evidence="9">Catalyzes the transfer of an acetyl group from acetyl-CoA to the 6'-amino group of aminoglycoside molecules conferring resistance to antibiotics containing the purpurosamine ring.</text>
</comment>
<dbReference type="RefSeq" id="WP_126609417.1">
    <property type="nucleotide sequence ID" value="NZ_AP025145.1"/>
</dbReference>
<dbReference type="SUPFAM" id="SSF55729">
    <property type="entry name" value="Acyl-CoA N-acyltransferases (Nat)"/>
    <property type="match status" value="1"/>
</dbReference>
<dbReference type="Proteomes" id="UP001156690">
    <property type="component" value="Unassembled WGS sequence"/>
</dbReference>
<dbReference type="InterPro" id="IPR016181">
    <property type="entry name" value="Acyl_CoA_acyltransferase"/>
</dbReference>
<reference evidence="12" key="1">
    <citation type="journal article" date="2019" name="Int. J. Syst. Evol. Microbiol.">
        <title>The Global Catalogue of Microorganisms (GCM) 10K type strain sequencing project: providing services to taxonomists for standard genome sequencing and annotation.</title>
        <authorList>
            <consortium name="The Broad Institute Genomics Platform"/>
            <consortium name="The Broad Institute Genome Sequencing Center for Infectious Disease"/>
            <person name="Wu L."/>
            <person name="Ma J."/>
        </authorList>
    </citation>
    <scope>NUCLEOTIDE SEQUENCE [LARGE SCALE GENOMIC DNA]</scope>
    <source>
        <strain evidence="12">NBRC 15640</strain>
    </source>
</reference>
<evidence type="ECO:0000256" key="9">
    <source>
        <dbReference type="PIRNR" id="PIRNR000452"/>
    </source>
</evidence>
<keyword evidence="12" id="KW-1185">Reference proteome</keyword>
<proteinExistence type="predicted"/>
<dbReference type="GO" id="GO:0046677">
    <property type="term" value="P:response to antibiotic"/>
    <property type="evidence" value="ECO:0007669"/>
    <property type="project" value="UniProtKB-KW"/>
</dbReference>
<comment type="catalytic activity">
    <reaction evidence="8 9">
        <text>kanamycin B + acetyl-CoA = N(6')-acetylkanamycin B + CoA + H(+)</text>
        <dbReference type="Rhea" id="RHEA:16449"/>
        <dbReference type="ChEBI" id="CHEBI:15378"/>
        <dbReference type="ChEBI" id="CHEBI:57287"/>
        <dbReference type="ChEBI" id="CHEBI:57288"/>
        <dbReference type="ChEBI" id="CHEBI:58390"/>
        <dbReference type="ChEBI" id="CHEBI:58549"/>
        <dbReference type="EC" id="2.3.1.82"/>
    </reaction>
</comment>
<dbReference type="EMBL" id="BSNX01000016">
    <property type="protein sequence ID" value="GLQ72547.1"/>
    <property type="molecule type" value="Genomic_DNA"/>
</dbReference>
<evidence type="ECO:0000256" key="7">
    <source>
        <dbReference type="ARBA" id="ARBA00029660"/>
    </source>
</evidence>
<dbReference type="PROSITE" id="PS51186">
    <property type="entry name" value="GNAT"/>
    <property type="match status" value="1"/>
</dbReference>
<protein>
    <recommendedName>
        <fullName evidence="3 9">Aminoglycoside N(6')-acetyltransferase type 1</fullName>
        <ecNumber evidence="2 9">2.3.1.82</ecNumber>
    </recommendedName>
    <alternativeName>
        <fullName evidence="7 9">Aminoglycoside resistance protein</fullName>
    </alternativeName>
</protein>
<feature type="domain" description="N-acetyltransferase" evidence="10">
    <location>
        <begin position="1"/>
        <end position="154"/>
    </location>
</feature>
<evidence type="ECO:0000256" key="2">
    <source>
        <dbReference type="ARBA" id="ARBA00012888"/>
    </source>
</evidence>
<comment type="caution">
    <text evidence="11">The sequence shown here is derived from an EMBL/GenBank/DDBJ whole genome shotgun (WGS) entry which is preliminary data.</text>
</comment>
<dbReference type="CDD" id="cd04301">
    <property type="entry name" value="NAT_SF"/>
    <property type="match status" value="1"/>
</dbReference>
<organism evidence="11 12">
    <name type="scientific">Vibrio penaeicida</name>
    <dbReference type="NCBI Taxonomy" id="104609"/>
    <lineage>
        <taxon>Bacteria</taxon>
        <taxon>Pseudomonadati</taxon>
        <taxon>Pseudomonadota</taxon>
        <taxon>Gammaproteobacteria</taxon>
        <taxon>Vibrionales</taxon>
        <taxon>Vibrionaceae</taxon>
        <taxon>Vibrio</taxon>
    </lineage>
</organism>
<dbReference type="InterPro" id="IPR000182">
    <property type="entry name" value="GNAT_dom"/>
</dbReference>
<keyword evidence="5 9" id="KW-0046">Antibiotic resistance</keyword>
<comment type="subunit">
    <text evidence="1 9">Homodimer.</text>
</comment>
<evidence type="ECO:0000256" key="4">
    <source>
        <dbReference type="ARBA" id="ARBA00022679"/>
    </source>
</evidence>
<evidence type="ECO:0000256" key="3">
    <source>
        <dbReference type="ARBA" id="ARBA00017677"/>
    </source>
</evidence>
<gene>
    <name evidence="11" type="ORF">GCM10007932_19070</name>
</gene>
<evidence type="ECO:0000313" key="12">
    <source>
        <dbReference type="Proteomes" id="UP001156690"/>
    </source>
</evidence>